<evidence type="ECO:0000313" key="2">
    <source>
        <dbReference type="Proteomes" id="UP001626536"/>
    </source>
</evidence>
<dbReference type="Proteomes" id="UP001626536">
    <property type="component" value="Plasmid pRX1"/>
</dbReference>
<name>A0ABZ0HY17_9HYPH</name>
<organism evidence="1 2">
    <name type="scientific">Methylocapsa polymorpha</name>
    <dbReference type="NCBI Taxonomy" id="3080828"/>
    <lineage>
        <taxon>Bacteria</taxon>
        <taxon>Pseudomonadati</taxon>
        <taxon>Pseudomonadota</taxon>
        <taxon>Alphaproteobacteria</taxon>
        <taxon>Hyphomicrobiales</taxon>
        <taxon>Beijerinckiaceae</taxon>
        <taxon>Methylocapsa</taxon>
    </lineage>
</organism>
<geneLocation type="plasmid" evidence="1 2">
    <name>pRX1</name>
</geneLocation>
<keyword evidence="1" id="KW-0614">Plasmid</keyword>
<sequence>MMECAIDNAKIVQGRPVLVVRNGRGRTGGSTFLDFLIQRARIEGRSVLVGDGDRRNATLAALYAPGTPGGAFLPKSDETPDVKEWIRGLVSKMAQERVSLVLDLGAGDQALAESCRELDLVEFCEEHEVEPLFLGTMGPDPEDFEHLLTIKRAGFFQTRRVILVLNHNLVRAGKTADGEFDAILERPELEELEGPGFRILQMPRLIYMEKIRQCGLNFYEAAAYGKRKDGRPIDPMWQFDAKKWIKHLEREIQENDVGEWLP</sequence>
<proteinExistence type="predicted"/>
<dbReference type="EMBL" id="CP136863">
    <property type="protein sequence ID" value="WOJ91745.1"/>
    <property type="molecule type" value="Genomic_DNA"/>
</dbReference>
<accession>A0ABZ0HY17</accession>
<keyword evidence="2" id="KW-1185">Reference proteome</keyword>
<reference evidence="1 2" key="1">
    <citation type="submission" date="2023-10" db="EMBL/GenBank/DDBJ databases">
        <title>Novel methanotroph of the genus Methylocapsa from a subarctic wetland.</title>
        <authorList>
            <person name="Belova S.E."/>
            <person name="Oshkin I.Y."/>
            <person name="Miroshnikov K."/>
            <person name="Dedysh S.N."/>
        </authorList>
    </citation>
    <scope>NUCLEOTIDE SEQUENCE [LARGE SCALE GENOMIC DNA]</scope>
    <source>
        <strain evidence="1 2">RX1</strain>
        <plasmid evidence="1 2">pRX1</plasmid>
    </source>
</reference>
<dbReference type="RefSeq" id="WP_407341205.1">
    <property type="nucleotide sequence ID" value="NZ_CP136863.1"/>
</dbReference>
<evidence type="ECO:0008006" key="3">
    <source>
        <dbReference type="Google" id="ProtNLM"/>
    </source>
</evidence>
<evidence type="ECO:0000313" key="1">
    <source>
        <dbReference type="EMBL" id="WOJ91745.1"/>
    </source>
</evidence>
<protein>
    <recommendedName>
        <fullName evidence="3">CobQ/CobB/MinD/ParA nucleotide binding domain-containing protein</fullName>
    </recommendedName>
</protein>
<gene>
    <name evidence="1" type="ORF">RZS28_18630</name>
</gene>